<evidence type="ECO:0000259" key="20">
    <source>
        <dbReference type="PROSITE" id="PS50112"/>
    </source>
</evidence>
<evidence type="ECO:0000256" key="18">
    <source>
        <dbReference type="SAM" id="MobiDB-lite"/>
    </source>
</evidence>
<feature type="domain" description="PAS" evidence="20">
    <location>
        <begin position="374"/>
        <end position="444"/>
    </location>
</feature>
<dbReference type="EC" id="2.7.13.3" evidence="3"/>
<evidence type="ECO:0000259" key="21">
    <source>
        <dbReference type="PROSITE" id="PS50113"/>
    </source>
</evidence>
<evidence type="ECO:0000256" key="16">
    <source>
        <dbReference type="ARBA" id="ARBA00023026"/>
    </source>
</evidence>
<comment type="subcellular location">
    <subcellularLocation>
        <location evidence="2">Membrane</location>
    </subcellularLocation>
</comment>
<evidence type="ECO:0000256" key="14">
    <source>
        <dbReference type="ARBA" id="ARBA00022840"/>
    </source>
</evidence>
<dbReference type="GO" id="GO:0005524">
    <property type="term" value="F:ATP binding"/>
    <property type="evidence" value="ECO:0007669"/>
    <property type="project" value="UniProtKB-KW"/>
</dbReference>
<evidence type="ECO:0000256" key="12">
    <source>
        <dbReference type="ARBA" id="ARBA00022741"/>
    </source>
</evidence>
<dbReference type="InterPro" id="IPR035965">
    <property type="entry name" value="PAS-like_dom_sf"/>
</dbReference>
<keyword evidence="6" id="KW-0597">Phosphoprotein</keyword>
<keyword evidence="19" id="KW-0472">Membrane</keyword>
<dbReference type="GO" id="GO:0009881">
    <property type="term" value="F:photoreceptor activity"/>
    <property type="evidence" value="ECO:0007669"/>
    <property type="project" value="UniProtKB-KW"/>
</dbReference>
<feature type="domain" description="PAC" evidence="21">
    <location>
        <begin position="447"/>
        <end position="499"/>
    </location>
</feature>
<keyword evidence="15" id="KW-0157">Chromophore</keyword>
<evidence type="ECO:0000256" key="1">
    <source>
        <dbReference type="ARBA" id="ARBA00000085"/>
    </source>
</evidence>
<feature type="domain" description="HAMP" evidence="22">
    <location>
        <begin position="304"/>
        <end position="355"/>
    </location>
</feature>
<keyword evidence="24" id="KW-1185">Reference proteome</keyword>
<dbReference type="InterPro" id="IPR000014">
    <property type="entry name" value="PAS"/>
</dbReference>
<evidence type="ECO:0000256" key="13">
    <source>
        <dbReference type="ARBA" id="ARBA00022777"/>
    </source>
</evidence>
<dbReference type="CDD" id="cd00130">
    <property type="entry name" value="PAS"/>
    <property type="match status" value="2"/>
</dbReference>
<evidence type="ECO:0000256" key="2">
    <source>
        <dbReference type="ARBA" id="ARBA00004370"/>
    </source>
</evidence>
<comment type="catalytic activity">
    <reaction evidence="1">
        <text>ATP + protein L-histidine = ADP + protein N-phospho-L-histidine.</text>
        <dbReference type="EC" id="2.7.13.3"/>
    </reaction>
</comment>
<keyword evidence="16" id="KW-0843">Virulence</keyword>
<dbReference type="InterPro" id="IPR011102">
    <property type="entry name" value="Sig_transdc_His_kinase_HWE"/>
</dbReference>
<dbReference type="InterPro" id="IPR013655">
    <property type="entry name" value="PAS_fold_3"/>
</dbReference>
<dbReference type="PANTHER" id="PTHR41523">
    <property type="entry name" value="TWO-COMPONENT SYSTEM SENSOR PROTEIN"/>
    <property type="match status" value="1"/>
</dbReference>
<dbReference type="EMBL" id="BPQJ01000005">
    <property type="protein sequence ID" value="GJD61216.1"/>
    <property type="molecule type" value="Genomic_DNA"/>
</dbReference>
<keyword evidence="8" id="KW-0285">Flavoprotein</keyword>
<dbReference type="InterPro" id="IPR003660">
    <property type="entry name" value="HAMP_dom"/>
</dbReference>
<dbReference type="Gene3D" id="6.10.340.10">
    <property type="match status" value="1"/>
</dbReference>
<evidence type="ECO:0000256" key="3">
    <source>
        <dbReference type="ARBA" id="ARBA00012438"/>
    </source>
</evidence>
<keyword evidence="11" id="KW-0677">Repeat</keyword>
<dbReference type="Proteomes" id="UP001055286">
    <property type="component" value="Unassembled WGS sequence"/>
</dbReference>
<keyword evidence="5" id="KW-0600">Photoreceptor protein</keyword>
<reference evidence="23" key="2">
    <citation type="submission" date="2021-08" db="EMBL/GenBank/DDBJ databases">
        <authorList>
            <person name="Tani A."/>
            <person name="Ola A."/>
            <person name="Ogura Y."/>
            <person name="Katsura K."/>
            <person name="Hayashi T."/>
        </authorList>
    </citation>
    <scope>NUCLEOTIDE SEQUENCE</scope>
    <source>
        <strain evidence="23">JCM 32048</strain>
    </source>
</reference>
<dbReference type="Gene3D" id="3.30.565.10">
    <property type="entry name" value="Histidine kinase-like ATPase, C-terminal domain"/>
    <property type="match status" value="1"/>
</dbReference>
<evidence type="ECO:0000256" key="19">
    <source>
        <dbReference type="SAM" id="Phobius"/>
    </source>
</evidence>
<dbReference type="SMART" id="SM00304">
    <property type="entry name" value="HAMP"/>
    <property type="match status" value="1"/>
</dbReference>
<dbReference type="Gene3D" id="3.30.450.20">
    <property type="entry name" value="PAS domain"/>
    <property type="match status" value="2"/>
</dbReference>
<evidence type="ECO:0000313" key="23">
    <source>
        <dbReference type="EMBL" id="GJD61216.1"/>
    </source>
</evidence>
<dbReference type="PROSITE" id="PS50112">
    <property type="entry name" value="PAS"/>
    <property type="match status" value="1"/>
</dbReference>
<gene>
    <name evidence="23" type="ORF">MPEAHAMD_1356</name>
</gene>
<keyword evidence="19" id="KW-1133">Transmembrane helix</keyword>
<comment type="caution">
    <text evidence="23">The sequence shown here is derived from an EMBL/GenBank/DDBJ whole genome shotgun (WGS) entry which is preliminary data.</text>
</comment>
<dbReference type="RefSeq" id="WP_238190175.1">
    <property type="nucleotide sequence ID" value="NZ_BPQJ01000005.1"/>
</dbReference>
<evidence type="ECO:0000256" key="17">
    <source>
        <dbReference type="ARBA" id="ARBA00023170"/>
    </source>
</evidence>
<keyword evidence="17" id="KW-0675">Receptor</keyword>
<keyword evidence="9" id="KW-0288">FMN</keyword>
<name>A0AA37H8B4_9HYPH</name>
<accession>A0AA37H8B4</accession>
<feature type="region of interest" description="Disordered" evidence="18">
    <location>
        <begin position="821"/>
        <end position="844"/>
    </location>
</feature>
<keyword evidence="13" id="KW-0418">Kinase</keyword>
<dbReference type="SMART" id="SM00091">
    <property type="entry name" value="PAS"/>
    <property type="match status" value="2"/>
</dbReference>
<evidence type="ECO:0000256" key="4">
    <source>
        <dbReference type="ARBA" id="ARBA00021740"/>
    </source>
</evidence>
<dbReference type="InterPro" id="IPR000700">
    <property type="entry name" value="PAS-assoc_C"/>
</dbReference>
<evidence type="ECO:0000256" key="15">
    <source>
        <dbReference type="ARBA" id="ARBA00022991"/>
    </source>
</evidence>
<keyword evidence="12" id="KW-0547">Nucleotide-binding</keyword>
<protein>
    <recommendedName>
        <fullName evidence="4">Blue-light-activated histidine kinase</fullName>
        <ecNumber evidence="3">2.7.13.3</ecNumber>
    </recommendedName>
</protein>
<dbReference type="NCBIfam" id="TIGR00229">
    <property type="entry name" value="sensory_box"/>
    <property type="match status" value="2"/>
</dbReference>
<feature type="compositionally biased region" description="Basic and acidic residues" evidence="18">
    <location>
        <begin position="821"/>
        <end position="831"/>
    </location>
</feature>
<evidence type="ECO:0000256" key="10">
    <source>
        <dbReference type="ARBA" id="ARBA00022679"/>
    </source>
</evidence>
<dbReference type="SMART" id="SM00086">
    <property type="entry name" value="PAC"/>
    <property type="match status" value="2"/>
</dbReference>
<keyword evidence="19" id="KW-0812">Transmembrane</keyword>
<dbReference type="PROSITE" id="PS50885">
    <property type="entry name" value="HAMP"/>
    <property type="match status" value="1"/>
</dbReference>
<keyword evidence="14" id="KW-0067">ATP-binding</keyword>
<evidence type="ECO:0000259" key="22">
    <source>
        <dbReference type="PROSITE" id="PS50885"/>
    </source>
</evidence>
<evidence type="ECO:0000313" key="24">
    <source>
        <dbReference type="Proteomes" id="UP001055286"/>
    </source>
</evidence>
<proteinExistence type="predicted"/>
<dbReference type="InterPro" id="IPR036890">
    <property type="entry name" value="HATPase_C_sf"/>
</dbReference>
<organism evidence="23 24">
    <name type="scientific">Methylobacterium frigidaeris</name>
    <dbReference type="NCBI Taxonomy" id="2038277"/>
    <lineage>
        <taxon>Bacteria</taxon>
        <taxon>Pseudomonadati</taxon>
        <taxon>Pseudomonadota</taxon>
        <taxon>Alphaproteobacteria</taxon>
        <taxon>Hyphomicrobiales</taxon>
        <taxon>Methylobacteriaceae</taxon>
        <taxon>Methylobacterium</taxon>
    </lineage>
</organism>
<dbReference type="AlphaFoldDB" id="A0AA37H8B4"/>
<feature type="transmembrane region" description="Helical" evidence="19">
    <location>
        <begin position="20"/>
        <end position="39"/>
    </location>
</feature>
<dbReference type="PANTHER" id="PTHR41523:SF7">
    <property type="entry name" value="HISTIDINE KINASE"/>
    <property type="match status" value="1"/>
</dbReference>
<dbReference type="Pfam" id="PF07536">
    <property type="entry name" value="HWE_HK"/>
    <property type="match status" value="1"/>
</dbReference>
<dbReference type="SUPFAM" id="SSF55785">
    <property type="entry name" value="PYP-like sensor domain (PAS domain)"/>
    <property type="match status" value="2"/>
</dbReference>
<evidence type="ECO:0000256" key="11">
    <source>
        <dbReference type="ARBA" id="ARBA00022737"/>
    </source>
</evidence>
<dbReference type="SMART" id="SM00911">
    <property type="entry name" value="HWE_HK"/>
    <property type="match status" value="1"/>
</dbReference>
<dbReference type="InterPro" id="IPR001610">
    <property type="entry name" value="PAC"/>
</dbReference>
<sequence>MIRRRLNALRRDGLSTQVYLVALAIALIGPGLLFTAVLLGRYAALERIRFEQDARESVRGIALSVDRDIAGLVSVLQTLAASPRLRQDGLGGFETQARAVTEATGLHLSLRLRDGTQLANTALPPGAPLPQDPHPEDAAVLATKQPVIGGVRAGAPGRPPTYDVAVPVMIEGAPAYLLSVTVPVARLHQILVQDLAPGWTTGIIDRNGLLLARSEDHASLAGQPMQAALRGHPTGAADIWEGIDRRRRPVLYVETTAKAAGWTVGASIPKQQVEAPLRHWVVAFGGFGLLALAVSSILAVKLWARVAEPLRQLAQAGGALAAGQPVPRVSTPIREIRQLADTLADASQSLRRRIAERDQALSQQSRSLAALRESEARFRHMADSAPALIWMTDGTGEVTFVNLHYGYLFGRSTETLTGGRWREIVHPDDLPGFEAAFESAFAARTPFRRATRVIDRHGATRWILCEGVARLDDHGRFLGYTGCNVDITEAKDAETALREGEERLRLALAAGRLGTWEIDLASGQHRLSARSAEIFGQAPLSHEAWTRTVHPEDRTRIEAALHALLAGEAEYRTEFRIRPNDTQGRWVSARWVSAQAIVQRDAGGRARRVIGIHQEVTERKRAEEHLRLLVHELNHRVKNTLATVQSIAMQSLRGLDGPQAAAARSAFEARLIALARVHDVLTRESWEGAELAEVVKDALAPLDGPGAPSRFAIGGPTLLLPPRIALSIAMALHELATNAVKYGALSVPAGQVTLSWSVAEGRLALRWQERGGPPVVPPTRTGFGSRLIERSLARELDGTVSLSFPPEGVVCTIVAPLAEPGEVRSESREESAAAPARRRAAGHS</sequence>
<dbReference type="Pfam" id="PF08447">
    <property type="entry name" value="PAS_3"/>
    <property type="match status" value="2"/>
</dbReference>
<dbReference type="PROSITE" id="PS50113">
    <property type="entry name" value="PAC"/>
    <property type="match status" value="2"/>
</dbReference>
<evidence type="ECO:0000256" key="9">
    <source>
        <dbReference type="ARBA" id="ARBA00022643"/>
    </source>
</evidence>
<feature type="domain" description="PAC" evidence="21">
    <location>
        <begin position="571"/>
        <end position="628"/>
    </location>
</feature>
<dbReference type="GO" id="GO:0016020">
    <property type="term" value="C:membrane"/>
    <property type="evidence" value="ECO:0007669"/>
    <property type="project" value="UniProtKB-SubCell"/>
</dbReference>
<dbReference type="GO" id="GO:0004673">
    <property type="term" value="F:protein histidine kinase activity"/>
    <property type="evidence" value="ECO:0007669"/>
    <property type="project" value="UniProtKB-EC"/>
</dbReference>
<evidence type="ECO:0000256" key="8">
    <source>
        <dbReference type="ARBA" id="ARBA00022630"/>
    </source>
</evidence>
<dbReference type="SUPFAM" id="SSF55874">
    <property type="entry name" value="ATPase domain of HSP90 chaperone/DNA topoisomerase II/histidine kinase"/>
    <property type="match status" value="1"/>
</dbReference>
<evidence type="ECO:0000256" key="5">
    <source>
        <dbReference type="ARBA" id="ARBA00022543"/>
    </source>
</evidence>
<dbReference type="GO" id="GO:0007165">
    <property type="term" value="P:signal transduction"/>
    <property type="evidence" value="ECO:0007669"/>
    <property type="project" value="InterPro"/>
</dbReference>
<reference evidence="23" key="1">
    <citation type="journal article" date="2016" name="Front. Microbiol.">
        <title>Genome Sequence of the Piezophilic, Mesophilic Sulfate-Reducing Bacterium Desulfovibrio indicus J2T.</title>
        <authorList>
            <person name="Cao J."/>
            <person name="Maignien L."/>
            <person name="Shao Z."/>
            <person name="Alain K."/>
            <person name="Jebbar M."/>
        </authorList>
    </citation>
    <scope>NUCLEOTIDE SEQUENCE</scope>
    <source>
        <strain evidence="23">JCM 32048</strain>
    </source>
</reference>
<evidence type="ECO:0000256" key="6">
    <source>
        <dbReference type="ARBA" id="ARBA00022553"/>
    </source>
</evidence>
<keyword evidence="7" id="KW-0716">Sensory transduction</keyword>
<evidence type="ECO:0000256" key="7">
    <source>
        <dbReference type="ARBA" id="ARBA00022606"/>
    </source>
</evidence>
<keyword evidence="10" id="KW-0808">Transferase</keyword>